<comment type="subunit">
    <text evidence="7">The complex comprises the extracytoplasmic solute receptor protein and the two transmembrane proteins.</text>
</comment>
<feature type="transmembrane region" description="Helical" evidence="7">
    <location>
        <begin position="252"/>
        <end position="270"/>
    </location>
</feature>
<keyword evidence="5 7" id="KW-1133">Transmembrane helix</keyword>
<evidence type="ECO:0000256" key="3">
    <source>
        <dbReference type="ARBA" id="ARBA00022519"/>
    </source>
</evidence>
<evidence type="ECO:0000256" key="7">
    <source>
        <dbReference type="RuleBase" id="RU369079"/>
    </source>
</evidence>
<dbReference type="PIRSF" id="PIRSF006066">
    <property type="entry name" value="HI0050"/>
    <property type="match status" value="1"/>
</dbReference>
<feature type="transmembrane region" description="Helical" evidence="7">
    <location>
        <begin position="346"/>
        <end position="366"/>
    </location>
</feature>
<feature type="transmembrane region" description="Helical" evidence="7">
    <location>
        <begin position="406"/>
        <end position="427"/>
    </location>
</feature>
<dbReference type="EMBL" id="JAFCLK010000014">
    <property type="protein sequence ID" value="MBR1137322.1"/>
    <property type="molecule type" value="Genomic_DNA"/>
</dbReference>
<dbReference type="Proteomes" id="UP001314635">
    <property type="component" value="Unassembled WGS sequence"/>
</dbReference>
<keyword evidence="6 7" id="KW-0472">Membrane</keyword>
<sequence length="441" mass="47086">MSSLLIFSLLIFLMLTGMPISIALGLTVLSFVFFMTNVPTESVALKLFTGIDNFEIMAIPFFILAGNFLTHGGVARRMINFATSMVGHWYGGLGLAGVMACALFAAVSGSSPATVIAIGSIMLPAMVKQGFPKRFGAGVITTSGALGILIPPSIVMVVYAVATGGSIALDPAGHRVSSASVGQLFIAGVIPGIMLATLLGFTTFYRAWKNDYPRLPRASWAERFIAFRKCIWGLLLIVIVLGGIYTGKFTPTEAAAVSAVYAFIIAVFVYRDMSLKDVPKVLLGSANMSAMILYIITNAVLFSFLMANENIPQQIANWMAAAGVNWAVFLLVVNILLLLAGNVMEATSIVLIMAPILFPVAVKLGIHPVHLGILMVVNMEVGMCHPPVGLNLYVASGIAKMGITELTIAVMPWLLTMLGFLALVTYVPEISLWLPRMLGML</sequence>
<evidence type="ECO:0000256" key="6">
    <source>
        <dbReference type="ARBA" id="ARBA00023136"/>
    </source>
</evidence>
<keyword evidence="7" id="KW-0813">Transport</keyword>
<feature type="transmembrane region" description="Helical" evidence="7">
    <location>
        <begin position="139"/>
        <end position="162"/>
    </location>
</feature>
<dbReference type="PANTHER" id="PTHR33362:SF5">
    <property type="entry name" value="C4-DICARBOXYLATE TRAP TRANSPORTER LARGE PERMEASE PROTEIN DCTM"/>
    <property type="match status" value="1"/>
</dbReference>
<keyword evidence="4 7" id="KW-0812">Transmembrane</keyword>
<comment type="caution">
    <text evidence="9">The sequence shown here is derived from an EMBL/GenBank/DDBJ whole genome shotgun (WGS) entry which is preliminary data.</text>
</comment>
<dbReference type="PANTHER" id="PTHR33362">
    <property type="entry name" value="SIALIC ACID TRAP TRANSPORTER PERMEASE PROTEIN SIAT-RELATED"/>
    <property type="match status" value="1"/>
</dbReference>
<feature type="transmembrane region" description="Helical" evidence="7">
    <location>
        <begin position="372"/>
        <end position="394"/>
    </location>
</feature>
<keyword evidence="3 7" id="KW-0997">Cell inner membrane</keyword>
<comment type="similarity">
    <text evidence="7">Belongs to the TRAP transporter large permease family.</text>
</comment>
<accession>A0ABS5G7M7</accession>
<dbReference type="InterPro" id="IPR010656">
    <property type="entry name" value="DctM"/>
</dbReference>
<keyword evidence="10" id="KW-1185">Reference proteome</keyword>
<dbReference type="NCBIfam" id="TIGR00786">
    <property type="entry name" value="dctM"/>
    <property type="match status" value="1"/>
</dbReference>
<dbReference type="RefSeq" id="WP_012045921.1">
    <property type="nucleotide sequence ID" value="NZ_JABFDP010000003.1"/>
</dbReference>
<evidence type="ECO:0000259" key="8">
    <source>
        <dbReference type="Pfam" id="PF06808"/>
    </source>
</evidence>
<reference evidence="10" key="1">
    <citation type="journal article" date="2021" name="ISME J.">
        <title>Evolutionary origin and ecological implication of a unique nif island in free-living Bradyrhizobium lineages.</title>
        <authorList>
            <person name="Tao J."/>
        </authorList>
    </citation>
    <scope>NUCLEOTIDE SEQUENCE [LARGE SCALE GENOMIC DNA]</scope>
    <source>
        <strain evidence="10">SZCCT0094</strain>
    </source>
</reference>
<evidence type="ECO:0000256" key="1">
    <source>
        <dbReference type="ARBA" id="ARBA00004429"/>
    </source>
</evidence>
<evidence type="ECO:0000256" key="5">
    <source>
        <dbReference type="ARBA" id="ARBA00022989"/>
    </source>
</evidence>
<feature type="transmembrane region" description="Helical" evidence="7">
    <location>
        <begin position="47"/>
        <end position="69"/>
    </location>
</feature>
<feature type="transmembrane region" description="Helical" evidence="7">
    <location>
        <begin position="182"/>
        <end position="205"/>
    </location>
</feature>
<feature type="transmembrane region" description="Helical" evidence="7">
    <location>
        <begin position="282"/>
        <end position="306"/>
    </location>
</feature>
<organism evidence="9 10">
    <name type="scientific">Bradyrhizobium denitrificans</name>
    <dbReference type="NCBI Taxonomy" id="2734912"/>
    <lineage>
        <taxon>Bacteria</taxon>
        <taxon>Pseudomonadati</taxon>
        <taxon>Pseudomonadota</taxon>
        <taxon>Alphaproteobacteria</taxon>
        <taxon>Hyphomicrobiales</taxon>
        <taxon>Nitrobacteraceae</taxon>
        <taxon>Bradyrhizobium</taxon>
    </lineage>
</organism>
<gene>
    <name evidence="9" type="ORF">JQ619_16225</name>
</gene>
<evidence type="ECO:0000313" key="10">
    <source>
        <dbReference type="Proteomes" id="UP001314635"/>
    </source>
</evidence>
<comment type="function">
    <text evidence="7">Part of the tripartite ATP-independent periplasmic (TRAP) transport system.</text>
</comment>
<feature type="transmembrane region" description="Helical" evidence="7">
    <location>
        <begin position="81"/>
        <end position="105"/>
    </location>
</feature>
<name>A0ABS5G7M7_9BRAD</name>
<feature type="transmembrane region" description="Helical" evidence="7">
    <location>
        <begin position="111"/>
        <end position="127"/>
    </location>
</feature>
<evidence type="ECO:0000256" key="2">
    <source>
        <dbReference type="ARBA" id="ARBA00022475"/>
    </source>
</evidence>
<dbReference type="Pfam" id="PF06808">
    <property type="entry name" value="DctM"/>
    <property type="match status" value="1"/>
</dbReference>
<protein>
    <recommendedName>
        <fullName evidence="7">TRAP transporter large permease protein</fullName>
    </recommendedName>
</protein>
<feature type="transmembrane region" description="Helical" evidence="7">
    <location>
        <begin position="318"/>
        <end position="339"/>
    </location>
</feature>
<comment type="subcellular location">
    <subcellularLocation>
        <location evidence="1 7">Cell inner membrane</location>
        <topology evidence="1 7">Multi-pass membrane protein</topology>
    </subcellularLocation>
</comment>
<evidence type="ECO:0000256" key="4">
    <source>
        <dbReference type="ARBA" id="ARBA00022692"/>
    </source>
</evidence>
<evidence type="ECO:0000313" key="9">
    <source>
        <dbReference type="EMBL" id="MBR1137322.1"/>
    </source>
</evidence>
<feature type="domain" description="TRAP C4-dicarboxylate transport system permease DctM subunit" evidence="8">
    <location>
        <begin position="9"/>
        <end position="430"/>
    </location>
</feature>
<keyword evidence="2" id="KW-1003">Cell membrane</keyword>
<proteinExistence type="inferred from homology"/>
<dbReference type="InterPro" id="IPR004681">
    <property type="entry name" value="TRAP_DctM"/>
</dbReference>
<feature type="transmembrane region" description="Helical" evidence="7">
    <location>
        <begin position="226"/>
        <end position="246"/>
    </location>
</feature>